<accession>A0A915HGR4</accession>
<dbReference type="WBParaSite" id="nRc.2.0.1.t00820-RA">
    <property type="protein sequence ID" value="nRc.2.0.1.t00820-RA"/>
    <property type="gene ID" value="nRc.2.0.1.g00820"/>
</dbReference>
<protein>
    <submittedName>
        <fullName evidence="2">Uncharacterized protein</fullName>
    </submittedName>
</protein>
<dbReference type="AlphaFoldDB" id="A0A915HGR4"/>
<evidence type="ECO:0000313" key="1">
    <source>
        <dbReference type="Proteomes" id="UP000887565"/>
    </source>
</evidence>
<name>A0A915HGR4_ROMCU</name>
<proteinExistence type="predicted"/>
<sequence>MGGPFLAVTVASNWWCDHLCSSPRLLYLFWTTLLNEQAITTLQPLNILPTAESNINGIYLVENCQKFKNDFGSKFLCLSYFSLHFDRNIDCDNIRDLQHGNET</sequence>
<evidence type="ECO:0000313" key="2">
    <source>
        <dbReference type="WBParaSite" id="nRc.2.0.1.t00820-RA"/>
    </source>
</evidence>
<reference evidence="2" key="1">
    <citation type="submission" date="2022-11" db="UniProtKB">
        <authorList>
            <consortium name="WormBaseParasite"/>
        </authorList>
    </citation>
    <scope>IDENTIFICATION</scope>
</reference>
<dbReference type="Proteomes" id="UP000887565">
    <property type="component" value="Unplaced"/>
</dbReference>
<organism evidence="1 2">
    <name type="scientific">Romanomermis culicivorax</name>
    <name type="common">Nematode worm</name>
    <dbReference type="NCBI Taxonomy" id="13658"/>
    <lineage>
        <taxon>Eukaryota</taxon>
        <taxon>Metazoa</taxon>
        <taxon>Ecdysozoa</taxon>
        <taxon>Nematoda</taxon>
        <taxon>Enoplea</taxon>
        <taxon>Dorylaimia</taxon>
        <taxon>Mermithida</taxon>
        <taxon>Mermithoidea</taxon>
        <taxon>Mermithidae</taxon>
        <taxon>Romanomermis</taxon>
    </lineage>
</organism>
<keyword evidence="1" id="KW-1185">Reference proteome</keyword>